<sequence>MAFKTIFISIILEALPFILLGVLLSSFLHVFVSADTIRKWTPRNPWLGIPFACLLGIVFPLCECGMIPVVRRLIRQGMPLYIGITYLLAGPILNPVVFASTYMAFRAQPEMVYSRMALGFLSAAFIGWVVYRFVTGIPLKSSEAHAGDHHHAHHHEHAATEQSVDKPGWPLFSLKRWGSVISHASDEFFEMGKYLLLGAFLTAGIQTVLDRNILAAVAENSWAAHLFMAGFAYLLSICSTSDAFIATSFQGIFGAGPLLTFMVFGPMLDFKNTLMFMAAFRIRFVLLLLVLITITTISFTILWEHWMLDWMRQWLAIR</sequence>
<evidence type="ECO:0000256" key="4">
    <source>
        <dbReference type="ARBA" id="ARBA00022692"/>
    </source>
</evidence>
<evidence type="ECO:0000313" key="9">
    <source>
        <dbReference type="Proteomes" id="UP000677918"/>
    </source>
</evidence>
<keyword evidence="5 7" id="KW-1133">Transmembrane helix</keyword>
<evidence type="ECO:0000256" key="6">
    <source>
        <dbReference type="ARBA" id="ARBA00023136"/>
    </source>
</evidence>
<keyword evidence="6 7" id="KW-0472">Membrane</keyword>
<feature type="transmembrane region" description="Helical" evidence="7">
    <location>
        <begin position="252"/>
        <end position="270"/>
    </location>
</feature>
<proteinExistence type="inferred from homology"/>
<keyword evidence="4 7" id="KW-0812">Transmembrane</keyword>
<comment type="caution">
    <text evidence="8">The sequence shown here is derived from an EMBL/GenBank/DDBJ whole genome shotgun (WGS) entry which is preliminary data.</text>
</comment>
<evidence type="ECO:0000256" key="7">
    <source>
        <dbReference type="SAM" id="Phobius"/>
    </source>
</evidence>
<feature type="transmembrane region" description="Helical" evidence="7">
    <location>
        <begin position="46"/>
        <end position="68"/>
    </location>
</feature>
<feature type="transmembrane region" description="Helical" evidence="7">
    <location>
        <begin position="282"/>
        <end position="303"/>
    </location>
</feature>
<evidence type="ECO:0000256" key="1">
    <source>
        <dbReference type="ARBA" id="ARBA00004651"/>
    </source>
</evidence>
<comment type="similarity">
    <text evidence="2">Belongs to the UPF0718 family.</text>
</comment>
<evidence type="ECO:0000256" key="5">
    <source>
        <dbReference type="ARBA" id="ARBA00022989"/>
    </source>
</evidence>
<dbReference type="Pfam" id="PF03773">
    <property type="entry name" value="ArsP_1"/>
    <property type="match status" value="1"/>
</dbReference>
<evidence type="ECO:0000313" key="8">
    <source>
        <dbReference type="EMBL" id="GIQ68105.1"/>
    </source>
</evidence>
<dbReference type="EMBL" id="BOVK01000012">
    <property type="protein sequence ID" value="GIQ68105.1"/>
    <property type="molecule type" value="Genomic_DNA"/>
</dbReference>
<keyword evidence="3" id="KW-1003">Cell membrane</keyword>
<accession>A0A8J4M1J0</accession>
<dbReference type="RefSeq" id="WP_213410722.1">
    <property type="nucleotide sequence ID" value="NZ_BOVK01000012.1"/>
</dbReference>
<dbReference type="AlphaFoldDB" id="A0A8J4M1J0"/>
<dbReference type="PANTHER" id="PTHR34184:SF4">
    <property type="entry name" value="UPF0718 PROTEIN YCGR"/>
    <property type="match status" value="1"/>
</dbReference>
<feature type="transmembrane region" description="Helical" evidence="7">
    <location>
        <begin position="117"/>
        <end position="134"/>
    </location>
</feature>
<feature type="transmembrane region" description="Helical" evidence="7">
    <location>
        <begin position="80"/>
        <end position="105"/>
    </location>
</feature>
<comment type="subcellular location">
    <subcellularLocation>
        <location evidence="1">Cell membrane</location>
        <topology evidence="1">Multi-pass membrane protein</topology>
    </subcellularLocation>
</comment>
<protein>
    <submittedName>
        <fullName evidence="8">Permease</fullName>
    </submittedName>
</protein>
<dbReference type="GO" id="GO:0005886">
    <property type="term" value="C:plasma membrane"/>
    <property type="evidence" value="ECO:0007669"/>
    <property type="project" value="UniProtKB-SubCell"/>
</dbReference>
<name>A0A8J4M1J0_9BACL</name>
<dbReference type="InterPro" id="IPR052923">
    <property type="entry name" value="UPF0718"/>
</dbReference>
<evidence type="ECO:0000256" key="3">
    <source>
        <dbReference type="ARBA" id="ARBA00022475"/>
    </source>
</evidence>
<dbReference type="InterPro" id="IPR005524">
    <property type="entry name" value="DUF318"/>
</dbReference>
<gene>
    <name evidence="8" type="primary">ycgR</name>
    <name evidence="8" type="ORF">XYCOK13_09290</name>
</gene>
<dbReference type="PANTHER" id="PTHR34184">
    <property type="entry name" value="UPF0718 PROTEIN YCGR"/>
    <property type="match status" value="1"/>
</dbReference>
<dbReference type="Proteomes" id="UP000677918">
    <property type="component" value="Unassembled WGS sequence"/>
</dbReference>
<reference evidence="8" key="1">
    <citation type="submission" date="2021-04" db="EMBL/GenBank/DDBJ databases">
        <title>Draft genome sequence of Xylanibacillus composti strain K13.</title>
        <authorList>
            <person name="Uke A."/>
            <person name="Chhe C."/>
            <person name="Baramee S."/>
            <person name="Kosugi A."/>
        </authorList>
    </citation>
    <scope>NUCLEOTIDE SEQUENCE</scope>
    <source>
        <strain evidence="8">K13</strain>
    </source>
</reference>
<feature type="transmembrane region" description="Helical" evidence="7">
    <location>
        <begin position="6"/>
        <end position="34"/>
    </location>
</feature>
<organism evidence="8 9">
    <name type="scientific">Xylanibacillus composti</name>
    <dbReference type="NCBI Taxonomy" id="1572762"/>
    <lineage>
        <taxon>Bacteria</taxon>
        <taxon>Bacillati</taxon>
        <taxon>Bacillota</taxon>
        <taxon>Bacilli</taxon>
        <taxon>Bacillales</taxon>
        <taxon>Paenibacillaceae</taxon>
        <taxon>Xylanibacillus</taxon>
    </lineage>
</organism>
<evidence type="ECO:0000256" key="2">
    <source>
        <dbReference type="ARBA" id="ARBA00006386"/>
    </source>
</evidence>
<keyword evidence="9" id="KW-1185">Reference proteome</keyword>